<evidence type="ECO:0000256" key="8">
    <source>
        <dbReference type="ARBA" id="ARBA00023136"/>
    </source>
</evidence>
<dbReference type="Pfam" id="PF20520">
    <property type="entry name" value="Ac45-VOA1_TM"/>
    <property type="match status" value="1"/>
</dbReference>
<feature type="domain" description="V-type proton ATPase subunit S1/VOA1 transmembrane" evidence="12">
    <location>
        <begin position="227"/>
        <end position="265"/>
    </location>
</feature>
<keyword evidence="5 11" id="KW-0732">Signal</keyword>
<dbReference type="PANTHER" id="PTHR28285:SF1">
    <property type="entry name" value="PROTEIN BIG1"/>
    <property type="match status" value="1"/>
</dbReference>
<dbReference type="GO" id="GO:0006078">
    <property type="term" value="P:(1-&gt;6)-beta-D-glucan biosynthetic process"/>
    <property type="evidence" value="ECO:0007669"/>
    <property type="project" value="TreeGrafter"/>
</dbReference>
<evidence type="ECO:0000313" key="13">
    <source>
        <dbReference type="EMBL" id="OLN84488.1"/>
    </source>
</evidence>
<feature type="chain" id="PRO_5013339575" description="Protein BIG1" evidence="11">
    <location>
        <begin position="19"/>
        <end position="276"/>
    </location>
</feature>
<keyword evidence="9" id="KW-0961">Cell wall biogenesis/degradation</keyword>
<evidence type="ECO:0000313" key="14">
    <source>
        <dbReference type="Proteomes" id="UP000186583"/>
    </source>
</evidence>
<comment type="similarity">
    <text evidence="2">Belongs to the BIG1 family.</text>
</comment>
<dbReference type="Proteomes" id="UP000186583">
    <property type="component" value="Unassembled WGS sequence"/>
</dbReference>
<dbReference type="STRING" id="708187.A0A1Q8RJK3"/>
<dbReference type="GO" id="GO:0005789">
    <property type="term" value="C:endoplasmic reticulum membrane"/>
    <property type="evidence" value="ECO:0007669"/>
    <property type="project" value="UniProtKB-SubCell"/>
</dbReference>
<dbReference type="OrthoDB" id="9985059at2759"/>
<dbReference type="AlphaFoldDB" id="A0A1Q8RJK3"/>
<evidence type="ECO:0000256" key="11">
    <source>
        <dbReference type="SAM" id="SignalP"/>
    </source>
</evidence>
<accession>A0A1Q8RJK3</accession>
<evidence type="ECO:0000256" key="7">
    <source>
        <dbReference type="ARBA" id="ARBA00022989"/>
    </source>
</evidence>
<dbReference type="GO" id="GO:0009272">
    <property type="term" value="P:fungal-type cell wall biogenesis"/>
    <property type="evidence" value="ECO:0007669"/>
    <property type="project" value="TreeGrafter"/>
</dbReference>
<proteinExistence type="inferred from homology"/>
<evidence type="ECO:0000256" key="1">
    <source>
        <dbReference type="ARBA" id="ARBA00004115"/>
    </source>
</evidence>
<sequence>MRLSTTAGLMAFCASAQAFTDSSPFVLLSTADLTQHNTAQLQTDSQVLKSVQSLLSTCPTDRYLLIAQPNANAADIRGPDGTDCKAANLCRAISSPDVRGRYSVAEVVGEVAITALEESIRKACAAKTVVIEQTRLAPLGRDTHERAATLADNDHILGQSLDKLRKASDSYTVIYLASPSEPTYQAEFTTEPLHAELRRHQANLLHVRKDKNETEWNKLPLFEKYVFFSPGIFHALIISIVLFSILGVGIRALLSLEIPYGAFDKENGPATQKKTQ</sequence>
<evidence type="ECO:0000256" key="5">
    <source>
        <dbReference type="ARBA" id="ARBA00022729"/>
    </source>
</evidence>
<evidence type="ECO:0000256" key="6">
    <source>
        <dbReference type="ARBA" id="ARBA00022824"/>
    </source>
</evidence>
<dbReference type="InterPro" id="IPR037654">
    <property type="entry name" value="Big1"/>
</dbReference>
<keyword evidence="7 10" id="KW-1133">Transmembrane helix</keyword>
<feature type="signal peptide" evidence="11">
    <location>
        <begin position="1"/>
        <end position="18"/>
    </location>
</feature>
<keyword evidence="8 10" id="KW-0472">Membrane</keyword>
<evidence type="ECO:0000256" key="3">
    <source>
        <dbReference type="ARBA" id="ARBA00022089"/>
    </source>
</evidence>
<evidence type="ECO:0000256" key="4">
    <source>
        <dbReference type="ARBA" id="ARBA00022692"/>
    </source>
</evidence>
<reference evidence="13 14" key="1">
    <citation type="submission" date="2016-11" db="EMBL/GenBank/DDBJ databases">
        <title>Draft Genome Assembly of Colletotrichum chlorophyti a pathogen of herbaceous plants.</title>
        <authorList>
            <person name="Gan P."/>
            <person name="Narusaka M."/>
            <person name="Tsushima A."/>
            <person name="Narusaka Y."/>
            <person name="Takano Y."/>
            <person name="Shirasu K."/>
        </authorList>
    </citation>
    <scope>NUCLEOTIDE SEQUENCE [LARGE SCALE GENOMIC DNA]</scope>
    <source>
        <strain evidence="13 14">NTL11</strain>
    </source>
</reference>
<keyword evidence="4 10" id="KW-0812">Transmembrane</keyword>
<organism evidence="13 14">
    <name type="scientific">Colletotrichum chlorophyti</name>
    <dbReference type="NCBI Taxonomy" id="708187"/>
    <lineage>
        <taxon>Eukaryota</taxon>
        <taxon>Fungi</taxon>
        <taxon>Dikarya</taxon>
        <taxon>Ascomycota</taxon>
        <taxon>Pezizomycotina</taxon>
        <taxon>Sordariomycetes</taxon>
        <taxon>Hypocreomycetidae</taxon>
        <taxon>Glomerellales</taxon>
        <taxon>Glomerellaceae</taxon>
        <taxon>Colletotrichum</taxon>
    </lineage>
</organism>
<comment type="caution">
    <text evidence="13">The sequence shown here is derived from an EMBL/GenBank/DDBJ whole genome shotgun (WGS) entry which is preliminary data.</text>
</comment>
<evidence type="ECO:0000259" key="12">
    <source>
        <dbReference type="Pfam" id="PF20520"/>
    </source>
</evidence>
<keyword evidence="6" id="KW-0256">Endoplasmic reticulum</keyword>
<feature type="transmembrane region" description="Helical" evidence="10">
    <location>
        <begin position="232"/>
        <end position="254"/>
    </location>
</feature>
<dbReference type="PANTHER" id="PTHR28285">
    <property type="entry name" value="PROTEIN BIG1"/>
    <property type="match status" value="1"/>
</dbReference>
<dbReference type="InterPro" id="IPR046756">
    <property type="entry name" value="VAS1/VOA1_TM"/>
</dbReference>
<dbReference type="GO" id="GO:0071555">
    <property type="term" value="P:cell wall organization"/>
    <property type="evidence" value="ECO:0007669"/>
    <property type="project" value="UniProtKB-KW"/>
</dbReference>
<evidence type="ECO:0000256" key="9">
    <source>
        <dbReference type="ARBA" id="ARBA00023316"/>
    </source>
</evidence>
<dbReference type="EMBL" id="MPGH01000189">
    <property type="protein sequence ID" value="OLN84488.1"/>
    <property type="molecule type" value="Genomic_DNA"/>
</dbReference>
<gene>
    <name evidence="13" type="ORF">CCHL11_08174</name>
</gene>
<protein>
    <recommendedName>
        <fullName evidence="3">Protein BIG1</fullName>
    </recommendedName>
</protein>
<evidence type="ECO:0000256" key="10">
    <source>
        <dbReference type="SAM" id="Phobius"/>
    </source>
</evidence>
<keyword evidence="14" id="KW-1185">Reference proteome</keyword>
<comment type="subcellular location">
    <subcellularLocation>
        <location evidence="1">Endoplasmic reticulum membrane</location>
        <topology evidence="1">Single-pass type I membrane protein</topology>
    </subcellularLocation>
</comment>
<name>A0A1Q8RJK3_9PEZI</name>
<evidence type="ECO:0000256" key="2">
    <source>
        <dbReference type="ARBA" id="ARBA00008203"/>
    </source>
</evidence>